<reference evidence="2" key="2">
    <citation type="journal article" date="2023" name="IMA Fungus">
        <title>Comparative genomic study of the Penicillium genus elucidates a diverse pangenome and 15 lateral gene transfer events.</title>
        <authorList>
            <person name="Petersen C."/>
            <person name="Sorensen T."/>
            <person name="Nielsen M.R."/>
            <person name="Sondergaard T.E."/>
            <person name="Sorensen J.L."/>
            <person name="Fitzpatrick D.A."/>
            <person name="Frisvad J.C."/>
            <person name="Nielsen K.L."/>
        </authorList>
    </citation>
    <scope>NUCLEOTIDE SEQUENCE</scope>
    <source>
        <strain evidence="2">IBT 21917</strain>
    </source>
</reference>
<feature type="region of interest" description="Disordered" evidence="1">
    <location>
        <begin position="1"/>
        <end position="25"/>
    </location>
</feature>
<dbReference type="Proteomes" id="UP001146351">
    <property type="component" value="Unassembled WGS sequence"/>
</dbReference>
<reference evidence="2" key="1">
    <citation type="submission" date="2022-11" db="EMBL/GenBank/DDBJ databases">
        <authorList>
            <person name="Petersen C."/>
        </authorList>
    </citation>
    <scope>NUCLEOTIDE SEQUENCE</scope>
    <source>
        <strain evidence="2">IBT 21917</strain>
    </source>
</reference>
<evidence type="ECO:0000256" key="1">
    <source>
        <dbReference type="SAM" id="MobiDB-lite"/>
    </source>
</evidence>
<evidence type="ECO:0000313" key="2">
    <source>
        <dbReference type="EMBL" id="KAJ5161063.1"/>
    </source>
</evidence>
<keyword evidence="3" id="KW-1185">Reference proteome</keyword>
<gene>
    <name evidence="2" type="ORF">N7492_006455</name>
</gene>
<comment type="caution">
    <text evidence="2">The sequence shown here is derived from an EMBL/GenBank/DDBJ whole genome shotgun (WGS) entry which is preliminary data.</text>
</comment>
<sequence length="784" mass="89574">MNQTEKASRSNLARQNNISFRGPVQPDDWPVTHKRLFSDVLELGRREYGTFVESISIESIQKPWRSVTKSRADRLSKLADKAWNEDKDERSWRANVENDVLHRFTVEVACPQCRNILWGSEIPAATDGVDARAEKLELRRQKRKPCRCPPVWGQSQYDGGVNMLFSDRAEKSMTHDISGLPKNFELPDRVYGLTQTDNFKVLLDSTDKRSLASTPHRSLRETMKVNPFKPEVEPLLYPFLMMEAKSSKGSDRMETNLQSAFVIRTLLNLQHDLKAATEEGTKWQTGPLVWFLSWRGEIWNVSGGFTSVSENQPVEYIVVDLWTGDIRSKDGALQLLLIVDYIFDWARDVYRPAILGELHTLATGDVIAADSEVFSATSRRLSTWMDTSEDAQTVRTSFTSSTGTSEPQELQFLNITCPEGVIRDAAVLQPRYLAFQLNENDVDDFLLSFSTVQETRACIQSLMMCLSQSWRVTSETLHSLETLWTAKSRPPPENHRHDEIFYVNIAINMFMTEMWEPVRQLTCFSISVRALQRILSGAEIIHEFDWTRSPFIGFSAIETLLGRVLKQSILDSITAAVSMMCMTSCFSNQSKRIPFQLLVTRYSGLYAGFQWDNSPFLIPMVTSIYENHKIGRREPRDPYLCFSNLRVKQTIIYRGNEIQLWPDLPPLVLVGSAKVVLVDGILSEDEGPRRGLFVFNDLVGTEAILETLSTTLKFGPYFKTTPVLHYSFNSGHFRCLNLPVRLGEDWKTKGIMEDIGNWMENLKIQMGQEDHRPGNRYSFPMVIS</sequence>
<dbReference type="EMBL" id="JAPQKO010000005">
    <property type="protein sequence ID" value="KAJ5161063.1"/>
    <property type="molecule type" value="Genomic_DNA"/>
</dbReference>
<evidence type="ECO:0000313" key="3">
    <source>
        <dbReference type="Proteomes" id="UP001146351"/>
    </source>
</evidence>
<protein>
    <submittedName>
        <fullName evidence="2">Uncharacterized protein</fullName>
    </submittedName>
</protein>
<dbReference type="OrthoDB" id="3538597at2759"/>
<dbReference type="AlphaFoldDB" id="A0A9W9HY29"/>
<name>A0A9W9HY29_9EURO</name>
<proteinExistence type="predicted"/>
<accession>A0A9W9HY29</accession>
<organism evidence="2 3">
    <name type="scientific">Penicillium capsulatum</name>
    <dbReference type="NCBI Taxonomy" id="69766"/>
    <lineage>
        <taxon>Eukaryota</taxon>
        <taxon>Fungi</taxon>
        <taxon>Dikarya</taxon>
        <taxon>Ascomycota</taxon>
        <taxon>Pezizomycotina</taxon>
        <taxon>Eurotiomycetes</taxon>
        <taxon>Eurotiomycetidae</taxon>
        <taxon>Eurotiales</taxon>
        <taxon>Aspergillaceae</taxon>
        <taxon>Penicillium</taxon>
    </lineage>
</organism>
<feature type="compositionally biased region" description="Polar residues" evidence="1">
    <location>
        <begin position="1"/>
        <end position="19"/>
    </location>
</feature>